<dbReference type="EMBL" id="CP093217">
    <property type="protein sequence ID" value="UQW80361.1"/>
    <property type="molecule type" value="Genomic_DNA"/>
</dbReference>
<organism evidence="5 6">
    <name type="scientific">Staphylococcus edaphicus</name>
    <dbReference type="NCBI Taxonomy" id="1955013"/>
    <lineage>
        <taxon>Bacteria</taxon>
        <taxon>Bacillati</taxon>
        <taxon>Bacillota</taxon>
        <taxon>Bacilli</taxon>
        <taxon>Bacillales</taxon>
        <taxon>Staphylococcaceae</taxon>
        <taxon>Staphylococcus</taxon>
    </lineage>
</organism>
<dbReference type="InterPro" id="IPR001761">
    <property type="entry name" value="Peripla_BP/Lac1_sug-bd_dom"/>
</dbReference>
<protein>
    <recommendedName>
        <fullName evidence="4">Periplasmic binding protein/LacI sugar binding domain-containing protein</fullName>
    </recommendedName>
</protein>
<evidence type="ECO:0000256" key="1">
    <source>
        <dbReference type="ARBA" id="ARBA00023015"/>
    </source>
</evidence>
<evidence type="ECO:0000256" key="3">
    <source>
        <dbReference type="ARBA" id="ARBA00023163"/>
    </source>
</evidence>
<sequence>MADLNYRPNNAARTLITKKSKTIGIIQKYGDEVTRQNPFLIEVLSGIYTECKKYDYSTLSTTSEQPDEIISEVFHMIQTHAVDGFIVLYSKENDDISNLLKQQAIPFVIIGKSITADNIIHIDNDNIIASKLLTRYLINLGHTSFHFVAEIGNYEVIKDRVNGYKRRNGESTSRTTCIIYRNASSSDYKLF</sequence>
<dbReference type="Gene3D" id="3.40.50.2300">
    <property type="match status" value="2"/>
</dbReference>
<keyword evidence="6" id="KW-1185">Reference proteome</keyword>
<gene>
    <name evidence="5" type="ORF">MNY58_06995</name>
</gene>
<evidence type="ECO:0000259" key="4">
    <source>
        <dbReference type="Pfam" id="PF00532"/>
    </source>
</evidence>
<accession>A0ABY4Q7H1</accession>
<dbReference type="Pfam" id="PF00532">
    <property type="entry name" value="Peripla_BP_1"/>
    <property type="match status" value="1"/>
</dbReference>
<evidence type="ECO:0000313" key="6">
    <source>
        <dbReference type="Proteomes" id="UP001056588"/>
    </source>
</evidence>
<feature type="domain" description="Periplasmic binding protein/LacI sugar binding" evidence="4">
    <location>
        <begin position="23"/>
        <end position="164"/>
    </location>
</feature>
<keyword evidence="2" id="KW-0238">DNA-binding</keyword>
<proteinExistence type="predicted"/>
<dbReference type="RefSeq" id="WP_238597601.1">
    <property type="nucleotide sequence ID" value="NZ_CP093217.1"/>
</dbReference>
<dbReference type="SUPFAM" id="SSF53822">
    <property type="entry name" value="Periplasmic binding protein-like I"/>
    <property type="match status" value="1"/>
</dbReference>
<name>A0ABY4Q7H1_9STAP</name>
<dbReference type="PANTHER" id="PTHR30146:SF109">
    <property type="entry name" value="HTH-TYPE TRANSCRIPTIONAL REGULATOR GALS"/>
    <property type="match status" value="1"/>
</dbReference>
<keyword evidence="1" id="KW-0805">Transcription regulation</keyword>
<dbReference type="InterPro" id="IPR028082">
    <property type="entry name" value="Peripla_BP_I"/>
</dbReference>
<reference evidence="5" key="1">
    <citation type="submission" date="2022-03" db="EMBL/GenBank/DDBJ databases">
        <title>Complete Genome Sequence of Staphylococcus edaphicus strain CCM 8731.</title>
        <authorList>
            <person name="Rimmer C.O."/>
            <person name="Thomas J.C."/>
        </authorList>
    </citation>
    <scope>NUCLEOTIDE SEQUENCE</scope>
    <source>
        <strain evidence="5">CCM 8731</strain>
    </source>
</reference>
<keyword evidence="3" id="KW-0804">Transcription</keyword>
<dbReference type="PANTHER" id="PTHR30146">
    <property type="entry name" value="LACI-RELATED TRANSCRIPTIONAL REPRESSOR"/>
    <property type="match status" value="1"/>
</dbReference>
<dbReference type="Proteomes" id="UP001056588">
    <property type="component" value="Chromosome"/>
</dbReference>
<evidence type="ECO:0000256" key="2">
    <source>
        <dbReference type="ARBA" id="ARBA00023125"/>
    </source>
</evidence>
<evidence type="ECO:0000313" key="5">
    <source>
        <dbReference type="EMBL" id="UQW80361.1"/>
    </source>
</evidence>